<dbReference type="InterPro" id="IPR036864">
    <property type="entry name" value="Zn2-C6_fun-type_DNA-bd_sf"/>
</dbReference>
<evidence type="ECO:0000313" key="5">
    <source>
        <dbReference type="Proteomes" id="UP000078397"/>
    </source>
</evidence>
<accession>A0A179FPX8</accession>
<name>A0A179FPX8_METCM</name>
<dbReference type="EMBL" id="LSBJ02000003">
    <property type="protein sequence ID" value="OAQ67675.1"/>
    <property type="molecule type" value="Genomic_DNA"/>
</dbReference>
<dbReference type="GO" id="GO:0045944">
    <property type="term" value="P:positive regulation of transcription by RNA polymerase II"/>
    <property type="evidence" value="ECO:0007669"/>
    <property type="project" value="TreeGrafter"/>
</dbReference>
<dbReference type="Proteomes" id="UP000078397">
    <property type="component" value="Unassembled WGS sequence"/>
</dbReference>
<dbReference type="GO" id="GO:0005634">
    <property type="term" value="C:nucleus"/>
    <property type="evidence" value="ECO:0007669"/>
    <property type="project" value="UniProtKB-SubCell"/>
</dbReference>
<feature type="domain" description="Zn(2)-C6 fungal-type" evidence="3">
    <location>
        <begin position="95"/>
        <end position="123"/>
    </location>
</feature>
<evidence type="ECO:0000256" key="1">
    <source>
        <dbReference type="ARBA" id="ARBA00004123"/>
    </source>
</evidence>
<proteinExistence type="predicted"/>
<dbReference type="Gene3D" id="4.10.240.10">
    <property type="entry name" value="Zn(2)-C6 fungal-type DNA-binding domain"/>
    <property type="match status" value="1"/>
</dbReference>
<reference evidence="4 5" key="1">
    <citation type="journal article" date="2016" name="PLoS Pathog.">
        <title>Biosynthesis of antibiotic leucinostatins in bio-control fungus Purpureocillium lilacinum and their inhibition on phytophthora revealed by genome mining.</title>
        <authorList>
            <person name="Wang G."/>
            <person name="Liu Z."/>
            <person name="Lin R."/>
            <person name="Li E."/>
            <person name="Mao Z."/>
            <person name="Ling J."/>
            <person name="Yang Y."/>
            <person name="Yin W.B."/>
            <person name="Xie B."/>
        </authorList>
    </citation>
    <scope>NUCLEOTIDE SEQUENCE [LARGE SCALE GENOMIC DNA]</scope>
    <source>
        <strain evidence="4">170</strain>
    </source>
</reference>
<dbReference type="RefSeq" id="XP_018144525.1">
    <property type="nucleotide sequence ID" value="XM_018283449.1"/>
</dbReference>
<comment type="caution">
    <text evidence="4">The sequence shown here is derived from an EMBL/GenBank/DDBJ whole genome shotgun (WGS) entry which is preliminary data.</text>
</comment>
<dbReference type="OrthoDB" id="3477330at2759"/>
<sequence>MGMCSEPIGIEYSQSWDFVTLKGKSQPSETRGGSFLDRLAPSLLPAVLHLHNERENHGEQVCRARLSSLLRVDAADNCTALMKSSEKRRTKCFTGCWTCRMRRVKCDEETPSCRRCRQFGIGCEGYGVRLNWIHLNSSTIFSEDHEDVGDASATKTPRRSLANLGVSSNPRLPSPEIDVALSSIDEWVPEERRRFDQGGFSVFCINSVESGVSNIAPPTPSDSTFRDNANQSIDVERNWTLSPTGFSPSATESRSTVDALPVAQTLLSLCNNDYSSPSTPVYTTIETRRKEPNRPARHLDILSMPSSQKRLIHHWVTFTSRKLVLIDEAHNPCRIMMLPMALKGLMSSSEESNSNVAIFHALCATAASNLYELGGRTNDEDRVLALGHEQQAISHLRNNLAQADNHQDQSFAMAIMACIMADAVSGTTQRWRTHVTGGLAYLAKLHARGLDETVVAAFQRHMVSMAILCEIPVPDDLKDFLEDESTSQGLEFTFPYYGVSRSFLRAYDRMNSLGEAVNNPTPELERELDAFQLQQYLNFPTMPPQELLAPSQTHGVVLHHTAKVFYYAGLVFFQRSIRREALDLVQSLVELGIQELESIERAGKGELGCMMLWPVVVLGAECAKSAMQSRMQAWFKNQRKLGFRNSVVLQEMIESIWTARKAAAGGGRHVDWRDIIVLPQFDVFRL</sequence>
<evidence type="ECO:0000313" key="4">
    <source>
        <dbReference type="EMBL" id="OAQ67675.1"/>
    </source>
</evidence>
<gene>
    <name evidence="4" type="ORF">VFPPC_04033</name>
</gene>
<dbReference type="InterPro" id="IPR001138">
    <property type="entry name" value="Zn2Cys6_DnaBD"/>
</dbReference>
<dbReference type="SUPFAM" id="SSF57701">
    <property type="entry name" value="Zn2/Cys6 DNA-binding domain"/>
    <property type="match status" value="1"/>
</dbReference>
<dbReference type="AlphaFoldDB" id="A0A179FPX8"/>
<keyword evidence="2" id="KW-0539">Nucleus</keyword>
<dbReference type="Pfam" id="PF00172">
    <property type="entry name" value="Zn_clus"/>
    <property type="match status" value="1"/>
</dbReference>
<dbReference type="SMART" id="SM00066">
    <property type="entry name" value="GAL4"/>
    <property type="match status" value="1"/>
</dbReference>
<dbReference type="GO" id="GO:0000981">
    <property type="term" value="F:DNA-binding transcription factor activity, RNA polymerase II-specific"/>
    <property type="evidence" value="ECO:0007669"/>
    <property type="project" value="InterPro"/>
</dbReference>
<dbReference type="GO" id="GO:0008270">
    <property type="term" value="F:zinc ion binding"/>
    <property type="evidence" value="ECO:0007669"/>
    <property type="project" value="InterPro"/>
</dbReference>
<dbReference type="GO" id="GO:0000976">
    <property type="term" value="F:transcription cis-regulatory region binding"/>
    <property type="evidence" value="ECO:0007669"/>
    <property type="project" value="TreeGrafter"/>
</dbReference>
<dbReference type="PANTHER" id="PTHR37534:SF49">
    <property type="entry name" value="LYSINE BIOSYNTHESIS REGULATORY PROTEIN LYS14"/>
    <property type="match status" value="1"/>
</dbReference>
<organism evidence="4 5">
    <name type="scientific">Pochonia chlamydosporia 170</name>
    <dbReference type="NCBI Taxonomy" id="1380566"/>
    <lineage>
        <taxon>Eukaryota</taxon>
        <taxon>Fungi</taxon>
        <taxon>Dikarya</taxon>
        <taxon>Ascomycota</taxon>
        <taxon>Pezizomycotina</taxon>
        <taxon>Sordariomycetes</taxon>
        <taxon>Hypocreomycetidae</taxon>
        <taxon>Hypocreales</taxon>
        <taxon>Clavicipitaceae</taxon>
        <taxon>Pochonia</taxon>
    </lineage>
</organism>
<dbReference type="Pfam" id="PF11951">
    <property type="entry name" value="Fungal_trans_2"/>
    <property type="match status" value="1"/>
</dbReference>
<protein>
    <submittedName>
        <fullName evidence="4">Fungal Zn binuclear cluster domain-containing protein</fullName>
    </submittedName>
</protein>
<dbReference type="CDD" id="cd00067">
    <property type="entry name" value="GAL4"/>
    <property type="match status" value="1"/>
</dbReference>
<dbReference type="InterPro" id="IPR021858">
    <property type="entry name" value="Fun_TF"/>
</dbReference>
<evidence type="ECO:0000259" key="3">
    <source>
        <dbReference type="PROSITE" id="PS50048"/>
    </source>
</evidence>
<dbReference type="PANTHER" id="PTHR37534">
    <property type="entry name" value="TRANSCRIPTIONAL ACTIVATOR PROTEIN UGA3"/>
    <property type="match status" value="1"/>
</dbReference>
<keyword evidence="5" id="KW-1185">Reference proteome</keyword>
<dbReference type="KEGG" id="pchm:VFPPC_04033"/>
<evidence type="ECO:0000256" key="2">
    <source>
        <dbReference type="ARBA" id="ARBA00023242"/>
    </source>
</evidence>
<dbReference type="GeneID" id="28847443"/>
<dbReference type="PROSITE" id="PS50048">
    <property type="entry name" value="ZN2_CY6_FUNGAL_2"/>
    <property type="match status" value="1"/>
</dbReference>
<dbReference type="PROSITE" id="PS00463">
    <property type="entry name" value="ZN2_CY6_FUNGAL_1"/>
    <property type="match status" value="1"/>
</dbReference>
<comment type="subcellular location">
    <subcellularLocation>
        <location evidence="1">Nucleus</location>
    </subcellularLocation>
</comment>